<organism evidence="3 4">
    <name type="scientific">Gracilariopsis chorda</name>
    <dbReference type="NCBI Taxonomy" id="448386"/>
    <lineage>
        <taxon>Eukaryota</taxon>
        <taxon>Rhodophyta</taxon>
        <taxon>Florideophyceae</taxon>
        <taxon>Rhodymeniophycidae</taxon>
        <taxon>Gracilariales</taxon>
        <taxon>Gracilariaceae</taxon>
        <taxon>Gracilariopsis</taxon>
    </lineage>
</organism>
<feature type="compositionally biased region" description="Polar residues" evidence="1">
    <location>
        <begin position="89"/>
        <end position="100"/>
    </location>
</feature>
<evidence type="ECO:0000313" key="3">
    <source>
        <dbReference type="EMBL" id="PXF40657.1"/>
    </source>
</evidence>
<dbReference type="PANTHER" id="PTHR31270">
    <property type="entry name" value="GLUTAMINYL-PEPTIDE CYCLOTRANSFERASE"/>
    <property type="match status" value="1"/>
</dbReference>
<dbReference type="InterPro" id="IPR011044">
    <property type="entry name" value="Quino_amine_DH_bsu"/>
</dbReference>
<proteinExistence type="predicted"/>
<reference evidence="3 4" key="1">
    <citation type="journal article" date="2018" name="Mol. Biol. Evol.">
        <title>Analysis of the draft genome of the red seaweed Gracilariopsis chorda provides insights into genome size evolution in Rhodophyta.</title>
        <authorList>
            <person name="Lee J."/>
            <person name="Yang E.C."/>
            <person name="Graf L."/>
            <person name="Yang J.H."/>
            <person name="Qiu H."/>
            <person name="Zel Zion U."/>
            <person name="Chan C.X."/>
            <person name="Stephens T.G."/>
            <person name="Weber A.P.M."/>
            <person name="Boo G.H."/>
            <person name="Boo S.M."/>
            <person name="Kim K.M."/>
            <person name="Shin Y."/>
            <person name="Jung M."/>
            <person name="Lee S.J."/>
            <person name="Yim H.S."/>
            <person name="Lee J.H."/>
            <person name="Bhattacharya D."/>
            <person name="Yoon H.S."/>
        </authorList>
    </citation>
    <scope>NUCLEOTIDE SEQUENCE [LARGE SCALE GENOMIC DNA]</scope>
    <source>
        <strain evidence="3 4">SKKU-2015</strain>
        <tissue evidence="3">Whole body</tissue>
    </source>
</reference>
<feature type="transmembrane region" description="Helical" evidence="2">
    <location>
        <begin position="57"/>
        <end position="79"/>
    </location>
</feature>
<sequence length="366" mass="41191">MSSTATYEIADTDELEALGCDDPTYDTSAALGHNESVHTPMHTPVYHPSEPRWKHRWCLPVVLVVLAFTATSAFVGIFLSIRKGDIRSNDASGSESTTPISPVAAPDTTANPNSTQDLSPTTPLRHYTVEVVTKHPHDPYAFTQGFEYANGFFYESTGIQGRSSLRKVEIATGKVLQNHSFSDLPVFGEGMTLHTTHHIFMLTWKAGRGFIFNQSTFELQKEWKYEGEGWGLAMDRKNNEVYMSDGTSELRILDPEDLSERRRIQVTLEGQPVTQLNELEWICDELWSNVWQTSKIYRINPMTGVVKSVIDASNLPLREDVTQRIDVLNGIAFDEQTGRLWLTGKLWPSVYQVSVKDDDLDLAKCK</sequence>
<dbReference type="Proteomes" id="UP000247409">
    <property type="component" value="Unassembled WGS sequence"/>
</dbReference>
<gene>
    <name evidence="3" type="ORF">BWQ96_09638</name>
</gene>
<evidence type="ECO:0000256" key="2">
    <source>
        <dbReference type="SAM" id="Phobius"/>
    </source>
</evidence>
<dbReference type="PANTHER" id="PTHR31270:SF1">
    <property type="entry name" value="GLUTAMINYL-PEPTIDE CYCLOTRANSFERASE"/>
    <property type="match status" value="1"/>
</dbReference>
<evidence type="ECO:0000313" key="4">
    <source>
        <dbReference type="Proteomes" id="UP000247409"/>
    </source>
</evidence>
<evidence type="ECO:0000256" key="1">
    <source>
        <dbReference type="SAM" id="MobiDB-lite"/>
    </source>
</evidence>
<protein>
    <submittedName>
        <fullName evidence="3">Glutaminyl-peptide cyclotransferase</fullName>
    </submittedName>
</protein>
<dbReference type="SUPFAM" id="SSF50969">
    <property type="entry name" value="YVTN repeat-like/Quinoprotein amine dehydrogenase"/>
    <property type="match status" value="1"/>
</dbReference>
<keyword evidence="2" id="KW-1133">Transmembrane helix</keyword>
<keyword evidence="2" id="KW-0812">Transmembrane</keyword>
<keyword evidence="2" id="KW-0472">Membrane</keyword>
<keyword evidence="3" id="KW-0808">Transferase</keyword>
<feature type="compositionally biased region" description="Polar residues" evidence="1">
    <location>
        <begin position="108"/>
        <end position="122"/>
    </location>
</feature>
<dbReference type="AlphaFoldDB" id="A0A2V3IF12"/>
<dbReference type="OrthoDB" id="409395at2759"/>
<name>A0A2V3IF12_9FLOR</name>
<dbReference type="STRING" id="448386.A0A2V3IF12"/>
<comment type="caution">
    <text evidence="3">The sequence shown here is derived from an EMBL/GenBank/DDBJ whole genome shotgun (WGS) entry which is preliminary data.</text>
</comment>
<feature type="region of interest" description="Disordered" evidence="1">
    <location>
        <begin position="88"/>
        <end position="122"/>
    </location>
</feature>
<dbReference type="EMBL" id="NBIV01000272">
    <property type="protein sequence ID" value="PXF40657.1"/>
    <property type="molecule type" value="Genomic_DNA"/>
</dbReference>
<dbReference type="GO" id="GO:0016603">
    <property type="term" value="F:glutaminyl-peptide cyclotransferase activity"/>
    <property type="evidence" value="ECO:0007669"/>
    <property type="project" value="InterPro"/>
</dbReference>
<accession>A0A2V3IF12</accession>
<dbReference type="InterPro" id="IPR007788">
    <property type="entry name" value="QCT"/>
</dbReference>
<keyword evidence="4" id="KW-1185">Reference proteome</keyword>
<dbReference type="Pfam" id="PF05096">
    <property type="entry name" value="Glu_cyclase_2"/>
    <property type="match status" value="1"/>
</dbReference>